<evidence type="ECO:0000313" key="3">
    <source>
        <dbReference type="Proteomes" id="UP001304298"/>
    </source>
</evidence>
<organism evidence="2 3">
    <name type="scientific">Amycolatopsis heterodermiae</name>
    <dbReference type="NCBI Taxonomy" id="3110235"/>
    <lineage>
        <taxon>Bacteria</taxon>
        <taxon>Bacillati</taxon>
        <taxon>Actinomycetota</taxon>
        <taxon>Actinomycetes</taxon>
        <taxon>Pseudonocardiales</taxon>
        <taxon>Pseudonocardiaceae</taxon>
        <taxon>Amycolatopsis</taxon>
    </lineage>
</organism>
<feature type="signal peptide" evidence="1">
    <location>
        <begin position="1"/>
        <end position="19"/>
    </location>
</feature>
<dbReference type="EMBL" id="JAYFSI010000002">
    <property type="protein sequence ID" value="MEA5360312.1"/>
    <property type="molecule type" value="Genomic_DNA"/>
</dbReference>
<reference evidence="2 3" key="1">
    <citation type="submission" date="2023-12" db="EMBL/GenBank/DDBJ databases">
        <title>Amycolatopsis sp. V23-08.</title>
        <authorList>
            <person name="Somphong A."/>
        </authorList>
    </citation>
    <scope>NUCLEOTIDE SEQUENCE [LARGE SCALE GENOMIC DNA]</scope>
    <source>
        <strain evidence="2 3">V23-08</strain>
    </source>
</reference>
<evidence type="ECO:0008006" key="4">
    <source>
        <dbReference type="Google" id="ProtNLM"/>
    </source>
</evidence>
<comment type="caution">
    <text evidence="2">The sequence shown here is derived from an EMBL/GenBank/DDBJ whole genome shotgun (WGS) entry which is preliminary data.</text>
</comment>
<keyword evidence="3" id="KW-1185">Reference proteome</keyword>
<evidence type="ECO:0000313" key="2">
    <source>
        <dbReference type="EMBL" id="MEA5360312.1"/>
    </source>
</evidence>
<gene>
    <name evidence="2" type="ORF">VA596_12265</name>
</gene>
<protein>
    <recommendedName>
        <fullName evidence="4">DUF3558 domain-containing protein</fullName>
    </recommendedName>
</protein>
<dbReference type="Proteomes" id="UP001304298">
    <property type="component" value="Unassembled WGS sequence"/>
</dbReference>
<dbReference type="PROSITE" id="PS51257">
    <property type="entry name" value="PROKAR_LIPOPROTEIN"/>
    <property type="match status" value="1"/>
</dbReference>
<proteinExistence type="predicted"/>
<name>A0ABU5R283_9PSEU</name>
<evidence type="ECO:0000256" key="1">
    <source>
        <dbReference type="SAM" id="SignalP"/>
    </source>
</evidence>
<keyword evidence="1" id="KW-0732">Signal</keyword>
<accession>A0ABU5R283</accession>
<feature type="chain" id="PRO_5046040692" description="DUF3558 domain-containing protein" evidence="1">
    <location>
        <begin position="20"/>
        <end position="155"/>
    </location>
</feature>
<dbReference type="RefSeq" id="WP_323326342.1">
    <property type="nucleotide sequence ID" value="NZ_JAYFSI010000002.1"/>
</dbReference>
<sequence length="155" mass="16226">MRRLPAVSGVLLLLVIAAACGRNEPEAANEPALCSSGYQPRELADRPLQLALPSLPGHPPVEHQPAEARTTDAAAIKKIAAAACSLPTPPSDIACTLELGPSYELRFVDTQGRTTTVTAASFGCQFVEGLGSQRYKAKPLWEALASAGLPAAQPR</sequence>